<dbReference type="CDD" id="cd09344">
    <property type="entry name" value="LIM1_FHL1"/>
    <property type="match status" value="1"/>
</dbReference>
<dbReference type="Gene3D" id="2.10.110.10">
    <property type="entry name" value="Cysteine Rich Protein"/>
    <property type="match status" value="4"/>
</dbReference>
<keyword evidence="9 15" id="KW-0862">Zinc</keyword>
<dbReference type="GO" id="GO:0044325">
    <property type="term" value="F:transmembrane transporter binding"/>
    <property type="evidence" value="ECO:0007669"/>
    <property type="project" value="TreeGrafter"/>
</dbReference>
<feature type="domain" description="LIM zinc-binding" evidence="16">
    <location>
        <begin position="89"/>
        <end position="149"/>
    </location>
</feature>
<evidence type="ECO:0000256" key="8">
    <source>
        <dbReference type="ARBA" id="ARBA00022782"/>
    </source>
</evidence>
<evidence type="ECO:0000259" key="16">
    <source>
        <dbReference type="PROSITE" id="PS50023"/>
    </source>
</evidence>
<evidence type="ECO:0000256" key="11">
    <source>
        <dbReference type="ARBA" id="ARBA00022990"/>
    </source>
</evidence>
<evidence type="ECO:0000256" key="9">
    <source>
        <dbReference type="ARBA" id="ARBA00022833"/>
    </source>
</evidence>
<feature type="domain" description="LIM zinc-binding" evidence="16">
    <location>
        <begin position="150"/>
        <end position="211"/>
    </location>
</feature>
<evidence type="ECO:0000256" key="3">
    <source>
        <dbReference type="ARBA" id="ARBA00022490"/>
    </source>
</evidence>
<evidence type="ECO:0000313" key="18">
    <source>
        <dbReference type="Proteomes" id="UP001295444"/>
    </source>
</evidence>
<dbReference type="CDD" id="cd09348">
    <property type="entry name" value="LIM4_FHL1"/>
    <property type="match status" value="1"/>
</dbReference>
<reference evidence="17" key="1">
    <citation type="submission" date="2022-03" db="EMBL/GenBank/DDBJ databases">
        <authorList>
            <person name="Alioto T."/>
            <person name="Alioto T."/>
            <person name="Gomez Garrido J."/>
        </authorList>
    </citation>
    <scope>NUCLEOTIDE SEQUENCE</scope>
</reference>
<organism evidence="17 18">
    <name type="scientific">Pelobates cultripes</name>
    <name type="common">Western spadefoot toad</name>
    <dbReference type="NCBI Taxonomy" id="61616"/>
    <lineage>
        <taxon>Eukaryota</taxon>
        <taxon>Metazoa</taxon>
        <taxon>Chordata</taxon>
        <taxon>Craniata</taxon>
        <taxon>Vertebrata</taxon>
        <taxon>Euteleostomi</taxon>
        <taxon>Amphibia</taxon>
        <taxon>Batrachia</taxon>
        <taxon>Anura</taxon>
        <taxon>Pelobatoidea</taxon>
        <taxon>Pelobatidae</taxon>
        <taxon>Pelobates</taxon>
    </lineage>
</organism>
<dbReference type="FunFam" id="2.10.110.10:FF:000050">
    <property type="entry name" value="Four and a half LIM domains protein 1"/>
    <property type="match status" value="1"/>
</dbReference>
<dbReference type="PANTHER" id="PTHR47029:SF2">
    <property type="entry name" value="FOUR AND A HALF LIM DOMAINS PROTEIN 1"/>
    <property type="match status" value="1"/>
</dbReference>
<dbReference type="FunFam" id="2.10.110.10:FF:000013">
    <property type="entry name" value="Four and a half LIM domains 1"/>
    <property type="match status" value="1"/>
</dbReference>
<keyword evidence="10" id="KW-0832">Ubl conjugation</keyword>
<evidence type="ECO:0000256" key="7">
    <source>
        <dbReference type="ARBA" id="ARBA00022771"/>
    </source>
</evidence>
<dbReference type="Pfam" id="PF25076">
    <property type="entry name" value="LIM_FHL2-3_N"/>
    <property type="match status" value="1"/>
</dbReference>
<keyword evidence="6" id="KW-0677">Repeat</keyword>
<evidence type="ECO:0000256" key="2">
    <source>
        <dbReference type="ARBA" id="ARBA00022473"/>
    </source>
</evidence>
<comment type="function">
    <text evidence="13">May have an involvement in muscle development or hypertrophy. Isoform 2 binds to RBP-J and plays a negative regulatory role in the RBP-J-mediated transcription in mammalian systems.</text>
</comment>
<dbReference type="InterPro" id="IPR042997">
    <property type="entry name" value="Fhl1"/>
</dbReference>
<proteinExistence type="predicted"/>
<keyword evidence="18" id="KW-1185">Reference proteome</keyword>
<dbReference type="FunFam" id="2.10.110.10:FF:000052">
    <property type="entry name" value="Four and a half LIM domains 1"/>
    <property type="match status" value="1"/>
</dbReference>
<dbReference type="FunFam" id="2.10.110.10:FF:000072">
    <property type="entry name" value="Four and a half LIM domains protein 1"/>
    <property type="match status" value="1"/>
</dbReference>
<dbReference type="PANTHER" id="PTHR47029">
    <property type="entry name" value="FOUR AND A HALF LIM DOMAINS PROTEIN 1"/>
    <property type="match status" value="1"/>
</dbReference>
<dbReference type="SUPFAM" id="SSF57716">
    <property type="entry name" value="Glucocorticoid receptor-like (DNA-binding domain)"/>
    <property type="match status" value="5"/>
</dbReference>
<dbReference type="Pfam" id="PF00412">
    <property type="entry name" value="LIM"/>
    <property type="match status" value="4"/>
</dbReference>
<dbReference type="CDD" id="cd09424">
    <property type="entry name" value="LIM2_FHL1"/>
    <property type="match status" value="1"/>
</dbReference>
<evidence type="ECO:0000256" key="4">
    <source>
        <dbReference type="ARBA" id="ARBA00022499"/>
    </source>
</evidence>
<dbReference type="PROSITE" id="PS50023">
    <property type="entry name" value="LIM_DOMAIN_2"/>
    <property type="match status" value="3"/>
</dbReference>
<dbReference type="AlphaFoldDB" id="A0AAD1WIS4"/>
<evidence type="ECO:0000256" key="12">
    <source>
        <dbReference type="ARBA" id="ARBA00023038"/>
    </source>
</evidence>
<evidence type="ECO:0000256" key="14">
    <source>
        <dbReference type="ARBA" id="ARBA00074675"/>
    </source>
</evidence>
<dbReference type="GO" id="GO:0007517">
    <property type="term" value="P:muscle organ development"/>
    <property type="evidence" value="ECO:0007669"/>
    <property type="project" value="InterPro"/>
</dbReference>
<keyword evidence="2" id="KW-0217">Developmental protein</keyword>
<dbReference type="GO" id="GO:0005737">
    <property type="term" value="C:cytoplasm"/>
    <property type="evidence" value="ECO:0007669"/>
    <property type="project" value="UniProtKB-SubCell"/>
</dbReference>
<comment type="subcellular location">
    <subcellularLocation>
        <location evidence="1">Cytoplasm</location>
    </subcellularLocation>
</comment>
<dbReference type="CDD" id="cd09429">
    <property type="entry name" value="LIM3_FHL1"/>
    <property type="match status" value="1"/>
</dbReference>
<dbReference type="SMART" id="SM00132">
    <property type="entry name" value="LIM"/>
    <property type="match status" value="4"/>
</dbReference>
<keyword evidence="4" id="KW-1017">Isopeptide bond</keyword>
<evidence type="ECO:0000256" key="13">
    <source>
        <dbReference type="ARBA" id="ARBA00059927"/>
    </source>
</evidence>
<keyword evidence="12 15" id="KW-0440">LIM domain</keyword>
<evidence type="ECO:0000313" key="17">
    <source>
        <dbReference type="EMBL" id="CAH2315169.1"/>
    </source>
</evidence>
<protein>
    <recommendedName>
        <fullName evidence="14">Four and a half LIM domains protein 1</fullName>
    </recommendedName>
</protein>
<evidence type="ECO:0000256" key="10">
    <source>
        <dbReference type="ARBA" id="ARBA00022843"/>
    </source>
</evidence>
<keyword evidence="3" id="KW-0963">Cytoplasm</keyword>
<evidence type="ECO:0000256" key="6">
    <source>
        <dbReference type="ARBA" id="ARBA00022737"/>
    </source>
</evidence>
<evidence type="ECO:0000256" key="5">
    <source>
        <dbReference type="ARBA" id="ARBA00022723"/>
    </source>
</evidence>
<dbReference type="GO" id="GO:0030154">
    <property type="term" value="P:cell differentiation"/>
    <property type="evidence" value="ECO:0007669"/>
    <property type="project" value="UniProtKB-KW"/>
</dbReference>
<keyword evidence="5 15" id="KW-0479">Metal-binding</keyword>
<evidence type="ECO:0000256" key="15">
    <source>
        <dbReference type="PROSITE-ProRule" id="PRU00125"/>
    </source>
</evidence>
<keyword evidence="11" id="KW-0007">Acetylation</keyword>
<gene>
    <name evidence="17" type="ORF">PECUL_23A005857</name>
</gene>
<dbReference type="Proteomes" id="UP001295444">
    <property type="component" value="Chromosome 09"/>
</dbReference>
<dbReference type="InterPro" id="IPR001781">
    <property type="entry name" value="Znf_LIM"/>
</dbReference>
<accession>A0AAD1WIS4</accession>
<name>A0AAD1WIS4_PELCU</name>
<keyword evidence="7" id="KW-0863">Zinc-finger</keyword>
<keyword evidence="8" id="KW-0221">Differentiation</keyword>
<dbReference type="GO" id="GO:0008270">
    <property type="term" value="F:zinc ion binding"/>
    <property type="evidence" value="ECO:0007669"/>
    <property type="project" value="UniProtKB-KW"/>
</dbReference>
<dbReference type="EMBL" id="OW240920">
    <property type="protein sequence ID" value="CAH2315169.1"/>
    <property type="molecule type" value="Genomic_DNA"/>
</dbReference>
<evidence type="ECO:0000256" key="1">
    <source>
        <dbReference type="ARBA" id="ARBA00004496"/>
    </source>
</evidence>
<feature type="domain" description="LIM zinc-binding" evidence="16">
    <location>
        <begin position="270"/>
        <end position="331"/>
    </location>
</feature>
<sequence>MRSTGQKKKAKTIYKLYIREYMDTVVLLSPTEEATLGEMRFAGPRLYTVGTMSDRLDCHYCRAALQGKKYVEKEGHKCCVKCFEKICANTCAECRKPIGVDSKELHYKSRYWHDTCFRCAKCYHPLANEQFVAKDNKILCAKCTTREDSLRCNGCHKQILPGGRNVEYKGSAWHEECFICSNCKKAIGAGSFFPKGTDVFCVTCHEEKFAKHCVKCKNPITTGGITYQDQPWHGDCFVCETCHKKLAGQRFTAVEDQYYCVDCYKTFVAKKCSGCNNPITGFGKGSNVVNYEGHAWHEYCFTCKKCSLSLANKRFVRHNEQIYCPDCAKKL</sequence>
<dbReference type="PROSITE" id="PS00478">
    <property type="entry name" value="LIM_DOMAIN_1"/>
    <property type="match status" value="2"/>
</dbReference>
<dbReference type="InterPro" id="IPR056807">
    <property type="entry name" value="LIM_FHL1/2/3/5_N"/>
</dbReference>